<dbReference type="GO" id="GO:0016020">
    <property type="term" value="C:membrane"/>
    <property type="evidence" value="ECO:0007669"/>
    <property type="project" value="UniProtKB-SubCell"/>
</dbReference>
<protein>
    <submittedName>
        <fullName evidence="8">MBOAT-domain-containing protein</fullName>
    </submittedName>
</protein>
<dbReference type="PANTHER" id="PTHR13906:SF4">
    <property type="entry name" value="LYSOPHOSPHOLIPID ACYLTRANSFERASE 6"/>
    <property type="match status" value="1"/>
</dbReference>
<evidence type="ECO:0000256" key="7">
    <source>
        <dbReference type="SAM" id="Phobius"/>
    </source>
</evidence>
<dbReference type="GO" id="GO:0030258">
    <property type="term" value="P:lipid modification"/>
    <property type="evidence" value="ECO:0007669"/>
    <property type="project" value="TreeGrafter"/>
</dbReference>
<evidence type="ECO:0000313" key="9">
    <source>
        <dbReference type="Proteomes" id="UP000095009"/>
    </source>
</evidence>
<dbReference type="InterPro" id="IPR049941">
    <property type="entry name" value="LPLAT_7/PORCN-like"/>
</dbReference>
<keyword evidence="2" id="KW-0808">Transferase</keyword>
<name>A0A1E3PR95_9ASCO</name>
<feature type="transmembrane region" description="Helical" evidence="7">
    <location>
        <begin position="430"/>
        <end position="448"/>
    </location>
</feature>
<dbReference type="EMBL" id="KV454406">
    <property type="protein sequence ID" value="ODQ67941.1"/>
    <property type="molecule type" value="Genomic_DNA"/>
</dbReference>
<dbReference type="Pfam" id="PF03062">
    <property type="entry name" value="MBOAT"/>
    <property type="match status" value="1"/>
</dbReference>
<feature type="transmembrane region" description="Helical" evidence="7">
    <location>
        <begin position="370"/>
        <end position="386"/>
    </location>
</feature>
<keyword evidence="4 7" id="KW-1133">Transmembrane helix</keyword>
<feature type="transmembrane region" description="Helical" evidence="7">
    <location>
        <begin position="468"/>
        <end position="485"/>
    </location>
</feature>
<evidence type="ECO:0000256" key="1">
    <source>
        <dbReference type="ARBA" id="ARBA00004141"/>
    </source>
</evidence>
<feature type="non-terminal residue" evidence="8">
    <location>
        <position position="498"/>
    </location>
</feature>
<evidence type="ECO:0000256" key="2">
    <source>
        <dbReference type="ARBA" id="ARBA00022679"/>
    </source>
</evidence>
<keyword evidence="9" id="KW-1185">Reference proteome</keyword>
<dbReference type="GO" id="GO:0003841">
    <property type="term" value="F:1-acylglycerol-3-phosphate O-acyltransferase activity"/>
    <property type="evidence" value="ECO:0007669"/>
    <property type="project" value="TreeGrafter"/>
</dbReference>
<dbReference type="AlphaFoldDB" id="A0A1E3PR95"/>
<keyword evidence="6" id="KW-0012">Acyltransferase</keyword>
<dbReference type="GO" id="GO:0005783">
    <property type="term" value="C:endoplasmic reticulum"/>
    <property type="evidence" value="ECO:0007669"/>
    <property type="project" value="TreeGrafter"/>
</dbReference>
<dbReference type="OrthoDB" id="286734at2759"/>
<accession>A0A1E3PR95</accession>
<dbReference type="GO" id="GO:0046474">
    <property type="term" value="P:glycerophospholipid biosynthetic process"/>
    <property type="evidence" value="ECO:0007669"/>
    <property type="project" value="TreeGrafter"/>
</dbReference>
<sequence>MAIEVLDATVKALASDVGLHPDLLKMAMTLLLSYPLCAILKRFPDNAIRAKEIYILSCSVFYLFGIFTLYSGVTTLMIAGMGTYMISFCFPAVSYMPWINFFFIMGHLFKNHISAQFGVANYDTNAIDITGAQMVLAMKLTAFAWNVQDGRLIKKYPNQPGIVTKFQRERAIVERPHILSFLAYVFFFPSLFTGPSYDYIEFKRWLSLEMFDHITKDTSKKHKFHGKRTIPRSGRVALKQFLLGVFWLVLWIKLGKYVSLDYVLGDGSAFVSMPFINKCFYMWALGFTFRLKYYSAWCIAEGSCILCGLGFNGYDKRSGRYLWNRVKNIDPWAFETGQNTHALLEAWNMNTNKWLKNYVYLRVTPKGKKPGFMSTMATFFTSAFWHGTRPGYYLTFITGAFFQAIGKVFRRQLRPIFLSNDGVTAGRFKLLYDIVCYFVVQLAFGYAVQPFVLLDFKPSLWIWKQVGYYVHIGIAIVLFIFYGPFKKKVIRFLKQYHP</sequence>
<keyword evidence="3 7" id="KW-0812">Transmembrane</keyword>
<feature type="transmembrane region" description="Helical" evidence="7">
    <location>
        <begin position="53"/>
        <end position="78"/>
    </location>
</feature>
<evidence type="ECO:0000313" key="8">
    <source>
        <dbReference type="EMBL" id="ODQ67941.1"/>
    </source>
</evidence>
<feature type="transmembrane region" description="Helical" evidence="7">
    <location>
        <begin position="392"/>
        <end position="409"/>
    </location>
</feature>
<comment type="subcellular location">
    <subcellularLocation>
        <location evidence="1">Membrane</location>
        <topology evidence="1">Multi-pass membrane protein</topology>
    </subcellularLocation>
</comment>
<dbReference type="InterPro" id="IPR004299">
    <property type="entry name" value="MBOAT_fam"/>
</dbReference>
<feature type="transmembrane region" description="Helical" evidence="7">
    <location>
        <begin position="23"/>
        <end position="41"/>
    </location>
</feature>
<reference evidence="8 9" key="1">
    <citation type="journal article" date="2016" name="Proc. Natl. Acad. Sci. U.S.A.">
        <title>Comparative genomics of biotechnologically important yeasts.</title>
        <authorList>
            <person name="Riley R."/>
            <person name="Haridas S."/>
            <person name="Wolfe K.H."/>
            <person name="Lopes M.R."/>
            <person name="Hittinger C.T."/>
            <person name="Goeker M."/>
            <person name="Salamov A.A."/>
            <person name="Wisecaver J.H."/>
            <person name="Long T.M."/>
            <person name="Calvey C.H."/>
            <person name="Aerts A.L."/>
            <person name="Barry K.W."/>
            <person name="Choi C."/>
            <person name="Clum A."/>
            <person name="Coughlan A.Y."/>
            <person name="Deshpande S."/>
            <person name="Douglass A.P."/>
            <person name="Hanson S.J."/>
            <person name="Klenk H.-P."/>
            <person name="LaButti K.M."/>
            <person name="Lapidus A."/>
            <person name="Lindquist E.A."/>
            <person name="Lipzen A.M."/>
            <person name="Meier-Kolthoff J.P."/>
            <person name="Ohm R.A."/>
            <person name="Otillar R.P."/>
            <person name="Pangilinan J.L."/>
            <person name="Peng Y."/>
            <person name="Rokas A."/>
            <person name="Rosa C.A."/>
            <person name="Scheuner C."/>
            <person name="Sibirny A.A."/>
            <person name="Slot J.C."/>
            <person name="Stielow J.B."/>
            <person name="Sun H."/>
            <person name="Kurtzman C.P."/>
            <person name="Blackwell M."/>
            <person name="Grigoriev I.V."/>
            <person name="Jeffries T.W."/>
        </authorList>
    </citation>
    <scope>NUCLEOTIDE SEQUENCE [LARGE SCALE GENOMIC DNA]</scope>
    <source>
        <strain evidence="8 9">DSM 6958</strain>
    </source>
</reference>
<dbReference type="GO" id="GO:0047184">
    <property type="term" value="F:1-acylglycerophosphocholine O-acyltransferase activity"/>
    <property type="evidence" value="ECO:0007669"/>
    <property type="project" value="TreeGrafter"/>
</dbReference>
<keyword evidence="5 7" id="KW-0472">Membrane</keyword>
<dbReference type="STRING" id="857566.A0A1E3PR95"/>
<proteinExistence type="predicted"/>
<dbReference type="Proteomes" id="UP000095009">
    <property type="component" value="Unassembled WGS sequence"/>
</dbReference>
<organism evidence="8 9">
    <name type="scientific">Nadsonia fulvescens var. elongata DSM 6958</name>
    <dbReference type="NCBI Taxonomy" id="857566"/>
    <lineage>
        <taxon>Eukaryota</taxon>
        <taxon>Fungi</taxon>
        <taxon>Dikarya</taxon>
        <taxon>Ascomycota</taxon>
        <taxon>Saccharomycotina</taxon>
        <taxon>Dipodascomycetes</taxon>
        <taxon>Dipodascales</taxon>
        <taxon>Dipodascales incertae sedis</taxon>
        <taxon>Nadsonia</taxon>
    </lineage>
</organism>
<evidence type="ECO:0000256" key="5">
    <source>
        <dbReference type="ARBA" id="ARBA00023136"/>
    </source>
</evidence>
<feature type="transmembrane region" description="Helical" evidence="7">
    <location>
        <begin position="84"/>
        <end position="104"/>
    </location>
</feature>
<gene>
    <name evidence="8" type="ORF">NADFUDRAFT_13512</name>
</gene>
<feature type="transmembrane region" description="Helical" evidence="7">
    <location>
        <begin position="236"/>
        <end position="254"/>
    </location>
</feature>
<evidence type="ECO:0000256" key="4">
    <source>
        <dbReference type="ARBA" id="ARBA00022989"/>
    </source>
</evidence>
<evidence type="ECO:0000256" key="3">
    <source>
        <dbReference type="ARBA" id="ARBA00022692"/>
    </source>
</evidence>
<feature type="transmembrane region" description="Helical" evidence="7">
    <location>
        <begin position="294"/>
        <end position="314"/>
    </location>
</feature>
<dbReference type="PANTHER" id="PTHR13906">
    <property type="entry name" value="PORCUPINE"/>
    <property type="match status" value="1"/>
</dbReference>
<evidence type="ECO:0000256" key="6">
    <source>
        <dbReference type="ARBA" id="ARBA00023315"/>
    </source>
</evidence>